<comment type="caution">
    <text evidence="1">The sequence shown here is derived from an EMBL/GenBank/DDBJ whole genome shotgun (WGS) entry which is preliminary data.</text>
</comment>
<dbReference type="EMBL" id="CM037159">
    <property type="protein sequence ID" value="KAH7865742.1"/>
    <property type="molecule type" value="Genomic_DNA"/>
</dbReference>
<dbReference type="Proteomes" id="UP000828048">
    <property type="component" value="Chromosome 9"/>
</dbReference>
<sequence>MEDLFSQFTFLSDQALQSKTFDPSTIRDLMKLFELDSYKAWATMELDCDNELQKAEDYLDSCLENAMEEFQRFEDELDREVRDELRGLDRVAEYVWEMGKSMEKEVTAASNKYVEEAVKSAGGSVESGSKGNSSSSSNKFHPS</sequence>
<reference evidence="1 2" key="1">
    <citation type="journal article" date="2021" name="Hortic Res">
        <title>High-quality reference genome and annotation aids understanding of berry development for evergreen blueberry (Vaccinium darrowii).</title>
        <authorList>
            <person name="Yu J."/>
            <person name="Hulse-Kemp A.M."/>
            <person name="Babiker E."/>
            <person name="Staton M."/>
        </authorList>
    </citation>
    <scope>NUCLEOTIDE SEQUENCE [LARGE SCALE GENOMIC DNA]</scope>
    <source>
        <strain evidence="2">cv. NJ 8807/NJ 8810</strain>
        <tissue evidence="1">Young leaf</tissue>
    </source>
</reference>
<evidence type="ECO:0000313" key="2">
    <source>
        <dbReference type="Proteomes" id="UP000828048"/>
    </source>
</evidence>
<protein>
    <submittedName>
        <fullName evidence="1">Uncharacterized protein</fullName>
    </submittedName>
</protein>
<evidence type="ECO:0000313" key="1">
    <source>
        <dbReference type="EMBL" id="KAH7865742.1"/>
    </source>
</evidence>
<proteinExistence type="predicted"/>
<gene>
    <name evidence="1" type="ORF">Vadar_010611</name>
</gene>
<organism evidence="1 2">
    <name type="scientific">Vaccinium darrowii</name>
    <dbReference type="NCBI Taxonomy" id="229202"/>
    <lineage>
        <taxon>Eukaryota</taxon>
        <taxon>Viridiplantae</taxon>
        <taxon>Streptophyta</taxon>
        <taxon>Embryophyta</taxon>
        <taxon>Tracheophyta</taxon>
        <taxon>Spermatophyta</taxon>
        <taxon>Magnoliopsida</taxon>
        <taxon>eudicotyledons</taxon>
        <taxon>Gunneridae</taxon>
        <taxon>Pentapetalae</taxon>
        <taxon>asterids</taxon>
        <taxon>Ericales</taxon>
        <taxon>Ericaceae</taxon>
        <taxon>Vaccinioideae</taxon>
        <taxon>Vaccinieae</taxon>
        <taxon>Vaccinium</taxon>
    </lineage>
</organism>
<accession>A0ACB7ZI80</accession>
<keyword evidence="2" id="KW-1185">Reference proteome</keyword>
<name>A0ACB7ZI80_9ERIC</name>